<dbReference type="EMBL" id="MK719703">
    <property type="protein sequence ID" value="QCQ58200.1"/>
    <property type="molecule type" value="Genomic_DNA"/>
</dbReference>
<gene>
    <name evidence="1" type="ORF">Barba2A_gp077</name>
</gene>
<reference evidence="1 2" key="1">
    <citation type="submission" date="2019-03" db="EMBL/GenBank/DDBJ databases">
        <title>Genomic and seasonal variations among aquatic phages infecting the Baltic Sea Gammaproteobacteria Rheinheimera sp. bal341.</title>
        <authorList>
            <person name="Nilsson E."/>
            <person name="Li K."/>
            <person name="Fridlund J."/>
            <person name="Sulcius S."/>
            <person name="Bunse C."/>
            <person name="Karlsson C.M.G."/>
            <person name="Lindh M."/>
            <person name="Lundin D."/>
            <person name="Pinhassi J."/>
            <person name="Holmfeldt K."/>
        </authorList>
    </citation>
    <scope>NUCLEOTIDE SEQUENCE [LARGE SCALE GENOMIC DNA]</scope>
</reference>
<name>A0A4P8MWE5_9CAUD</name>
<accession>A0A4P8MWE5</accession>
<organism evidence="1 2">
    <name type="scientific">Rheinheimera phage vB_RspM_Barba2A</name>
    <dbReference type="NCBI Taxonomy" id="2565679"/>
    <lineage>
        <taxon>Viruses</taxon>
        <taxon>Duplodnaviria</taxon>
        <taxon>Heunggongvirae</taxon>
        <taxon>Uroviricota</taxon>
        <taxon>Caudoviricetes</taxon>
        <taxon>Barbavirus</taxon>
        <taxon>Barbavirus barba18A</taxon>
    </lineage>
</organism>
<sequence>MTTKAIKQLEEFFDLSSKPVLNQLNEIKTFINTNSDNMDEDELAFYTANQRGLELQYELEKNNPLAQRVYDNLLTVMTDKEVAKILNVLTSDNYQVFYGAIDDVLQKHAENILKLIDSGIEQEKAQKNKVVH</sequence>
<dbReference type="Proteomes" id="UP000302738">
    <property type="component" value="Segment"/>
</dbReference>
<protein>
    <submittedName>
        <fullName evidence="1">Uncharacterized protein</fullName>
    </submittedName>
</protein>
<proteinExistence type="predicted"/>
<evidence type="ECO:0000313" key="2">
    <source>
        <dbReference type="Proteomes" id="UP000302738"/>
    </source>
</evidence>
<evidence type="ECO:0000313" key="1">
    <source>
        <dbReference type="EMBL" id="QCQ58200.1"/>
    </source>
</evidence>